<organism evidence="6 7">
    <name type="scientific">Candidatus Thermochlorobacter aerophilus</name>
    <dbReference type="NCBI Taxonomy" id="1868324"/>
    <lineage>
        <taxon>Bacteria</taxon>
        <taxon>Pseudomonadati</taxon>
        <taxon>Chlorobiota</taxon>
        <taxon>Chlorobiia</taxon>
        <taxon>Chlorobiales</taxon>
        <taxon>Candidatus Thermochlorobacteriaceae</taxon>
        <taxon>Candidatus Thermochlorobacter</taxon>
    </lineage>
</organism>
<comment type="caution">
    <text evidence="6">The sequence shown here is derived from an EMBL/GenBank/DDBJ whole genome shotgun (WGS) entry which is preliminary data.</text>
</comment>
<gene>
    <name evidence="6" type="ORF">D0433_14455</name>
</gene>
<keyword evidence="4" id="KW-0862">Zinc</keyword>
<dbReference type="InterPro" id="IPR051013">
    <property type="entry name" value="MBL_superfamily_lactonases"/>
</dbReference>
<evidence type="ECO:0000256" key="3">
    <source>
        <dbReference type="ARBA" id="ARBA00022801"/>
    </source>
</evidence>
<dbReference type="GO" id="GO:0046872">
    <property type="term" value="F:metal ion binding"/>
    <property type="evidence" value="ECO:0007669"/>
    <property type="project" value="UniProtKB-KW"/>
</dbReference>
<evidence type="ECO:0000259" key="5">
    <source>
        <dbReference type="SMART" id="SM00849"/>
    </source>
</evidence>
<protein>
    <submittedName>
        <fullName evidence="6">MBL fold metallo-hydrolase</fullName>
    </submittedName>
</protein>
<dbReference type="Proteomes" id="UP000266389">
    <property type="component" value="Unassembled WGS sequence"/>
</dbReference>
<dbReference type="PANTHER" id="PTHR42978:SF6">
    <property type="entry name" value="QUORUM-QUENCHING LACTONASE YTNP-RELATED"/>
    <property type="match status" value="1"/>
</dbReference>
<dbReference type="InterPro" id="IPR001279">
    <property type="entry name" value="Metallo-B-lactamas"/>
</dbReference>
<evidence type="ECO:0000313" key="7">
    <source>
        <dbReference type="Proteomes" id="UP000266389"/>
    </source>
</evidence>
<name>A0A395LVI2_9BACT</name>
<evidence type="ECO:0000313" key="6">
    <source>
        <dbReference type="EMBL" id="RFM22749.1"/>
    </source>
</evidence>
<sequence length="279" mass="32137">MKIGDYQIFAVECERFALDGGAMFGTVPKVLWEKSNPADEKNRIEMSARAMLIVGNGRKILVDTGMGQKWEPKYREMYKISESFLEQNLRRAGVSPEEITDVILTHLHFDHAGGATKFQEGKLVPTFPNATYYVQEENFKWAMSPNPREKASYLKENFVPLLEHNRLRFTNGEIEIFPNIHLMLSHAHTRAQQLVRVTDGKTSVCYCGDLIPTSSHIPLPWVMGYDLYPLEIMEEKRKLLERAADEHWILFFEHDPFKDAADVVRAEKGIVKNTVFFIN</sequence>
<evidence type="ECO:0000256" key="1">
    <source>
        <dbReference type="ARBA" id="ARBA00007749"/>
    </source>
</evidence>
<dbReference type="CDD" id="cd16281">
    <property type="entry name" value="metallo-hydrolase-like_MBL-fold"/>
    <property type="match status" value="1"/>
</dbReference>
<dbReference type="PANTHER" id="PTHR42978">
    <property type="entry name" value="QUORUM-QUENCHING LACTONASE YTNP-RELATED-RELATED"/>
    <property type="match status" value="1"/>
</dbReference>
<dbReference type="SMART" id="SM00849">
    <property type="entry name" value="Lactamase_B"/>
    <property type="match status" value="1"/>
</dbReference>
<evidence type="ECO:0000256" key="4">
    <source>
        <dbReference type="ARBA" id="ARBA00022833"/>
    </source>
</evidence>
<evidence type="ECO:0000256" key="2">
    <source>
        <dbReference type="ARBA" id="ARBA00022723"/>
    </source>
</evidence>
<keyword evidence="3 6" id="KW-0378">Hydrolase</keyword>
<reference evidence="6 7" key="1">
    <citation type="journal article" date="2011" name="ISME J.">
        <title>Community ecology of hot spring cyanobacterial mats: predominant populations and their functional potential.</title>
        <authorList>
            <person name="Klatt C.G."/>
            <person name="Wood J.M."/>
            <person name="Rusch D.B."/>
            <person name="Bateson M.M."/>
            <person name="Hamamura N."/>
            <person name="Heidelberg J.F."/>
            <person name="Grossman A.R."/>
            <person name="Bhaya D."/>
            <person name="Cohan F.M."/>
            <person name="Kuhl M."/>
            <person name="Bryant D.A."/>
            <person name="Ward D.M."/>
        </authorList>
    </citation>
    <scope>NUCLEOTIDE SEQUENCE [LARGE SCALE GENOMIC DNA]</scope>
    <source>
        <strain evidence="6">OS</strain>
    </source>
</reference>
<feature type="domain" description="Metallo-beta-lactamase" evidence="5">
    <location>
        <begin position="47"/>
        <end position="254"/>
    </location>
</feature>
<dbReference type="Gene3D" id="3.60.15.10">
    <property type="entry name" value="Ribonuclease Z/Hydroxyacylglutathione hydrolase-like"/>
    <property type="match status" value="1"/>
</dbReference>
<comment type="similarity">
    <text evidence="1">Belongs to the metallo-beta-lactamase superfamily.</text>
</comment>
<dbReference type="InterPro" id="IPR036866">
    <property type="entry name" value="RibonucZ/Hydroxyglut_hydro"/>
</dbReference>
<dbReference type="Pfam" id="PF00753">
    <property type="entry name" value="Lactamase_B"/>
    <property type="match status" value="1"/>
</dbReference>
<dbReference type="AlphaFoldDB" id="A0A395LVI2"/>
<proteinExistence type="inferred from homology"/>
<keyword evidence="2" id="KW-0479">Metal-binding</keyword>
<dbReference type="EMBL" id="PHFL01000077">
    <property type="protein sequence ID" value="RFM22749.1"/>
    <property type="molecule type" value="Genomic_DNA"/>
</dbReference>
<dbReference type="SUPFAM" id="SSF56281">
    <property type="entry name" value="Metallo-hydrolase/oxidoreductase"/>
    <property type="match status" value="1"/>
</dbReference>
<dbReference type="GO" id="GO:0016787">
    <property type="term" value="F:hydrolase activity"/>
    <property type="evidence" value="ECO:0007669"/>
    <property type="project" value="UniProtKB-KW"/>
</dbReference>
<accession>A0A395LVI2</accession>